<feature type="compositionally biased region" description="Basic and acidic residues" evidence="1">
    <location>
        <begin position="351"/>
        <end position="361"/>
    </location>
</feature>
<comment type="caution">
    <text evidence="2">The sequence shown here is derived from an EMBL/GenBank/DDBJ whole genome shotgun (WGS) entry which is preliminary data.</text>
</comment>
<dbReference type="RefSeq" id="XP_070869316.1">
    <property type="nucleotide sequence ID" value="XM_071009083.1"/>
</dbReference>
<feature type="compositionally biased region" description="Low complexity" evidence="1">
    <location>
        <begin position="27"/>
        <end position="39"/>
    </location>
</feature>
<dbReference type="PANTHER" id="PTHR23242:SF9">
    <property type="entry name" value="TRANSCRIPTION FACTOR HOXA13"/>
    <property type="match status" value="1"/>
</dbReference>
<dbReference type="GeneID" id="98123727"/>
<evidence type="ECO:0000256" key="1">
    <source>
        <dbReference type="SAM" id="MobiDB-lite"/>
    </source>
</evidence>
<evidence type="ECO:0000313" key="3">
    <source>
        <dbReference type="Proteomes" id="UP001600064"/>
    </source>
</evidence>
<evidence type="ECO:0000313" key="2">
    <source>
        <dbReference type="EMBL" id="KAL2270592.1"/>
    </source>
</evidence>
<feature type="compositionally biased region" description="Basic and acidic residues" evidence="1">
    <location>
        <begin position="747"/>
        <end position="767"/>
    </location>
</feature>
<feature type="region of interest" description="Disordered" evidence="1">
    <location>
        <begin position="590"/>
        <end position="803"/>
    </location>
</feature>
<feature type="compositionally biased region" description="Basic and acidic residues" evidence="1">
    <location>
        <begin position="792"/>
        <end position="803"/>
    </location>
</feature>
<feature type="compositionally biased region" description="Low complexity" evidence="1">
    <location>
        <begin position="659"/>
        <end position="670"/>
    </location>
</feature>
<reference evidence="2 3" key="1">
    <citation type="journal article" date="2024" name="Commun. Biol.">
        <title>Comparative genomic analysis of thermophilic fungi reveals convergent evolutionary adaptations and gene losses.</title>
        <authorList>
            <person name="Steindorff A.S."/>
            <person name="Aguilar-Pontes M.V."/>
            <person name="Robinson A.J."/>
            <person name="Andreopoulos B."/>
            <person name="LaButti K."/>
            <person name="Kuo A."/>
            <person name="Mondo S."/>
            <person name="Riley R."/>
            <person name="Otillar R."/>
            <person name="Haridas S."/>
            <person name="Lipzen A."/>
            <person name="Grimwood J."/>
            <person name="Schmutz J."/>
            <person name="Clum A."/>
            <person name="Reid I.D."/>
            <person name="Moisan M.C."/>
            <person name="Butler G."/>
            <person name="Nguyen T.T.M."/>
            <person name="Dewar K."/>
            <person name="Conant G."/>
            <person name="Drula E."/>
            <person name="Henrissat B."/>
            <person name="Hansel C."/>
            <person name="Singer S."/>
            <person name="Hutchinson M.I."/>
            <person name="de Vries R.P."/>
            <person name="Natvig D.O."/>
            <person name="Powell A.J."/>
            <person name="Tsang A."/>
            <person name="Grigoriev I.V."/>
        </authorList>
    </citation>
    <scope>NUCLEOTIDE SEQUENCE [LARGE SCALE GENOMIC DNA]</scope>
    <source>
        <strain evidence="2 3">ATCC 22073</strain>
    </source>
</reference>
<feature type="region of interest" description="Disordered" evidence="1">
    <location>
        <begin position="1"/>
        <end position="47"/>
    </location>
</feature>
<gene>
    <name evidence="2" type="ORF">VTJ83DRAFT_2776</name>
</gene>
<feature type="compositionally biased region" description="Low complexity" evidence="1">
    <location>
        <begin position="306"/>
        <end position="343"/>
    </location>
</feature>
<evidence type="ECO:0008006" key="4">
    <source>
        <dbReference type="Google" id="ProtNLM"/>
    </source>
</evidence>
<organism evidence="2 3">
    <name type="scientific">Remersonia thermophila</name>
    <dbReference type="NCBI Taxonomy" id="72144"/>
    <lineage>
        <taxon>Eukaryota</taxon>
        <taxon>Fungi</taxon>
        <taxon>Dikarya</taxon>
        <taxon>Ascomycota</taxon>
        <taxon>Pezizomycotina</taxon>
        <taxon>Sordariomycetes</taxon>
        <taxon>Sordariomycetidae</taxon>
        <taxon>Sordariales</taxon>
        <taxon>Sordariales incertae sedis</taxon>
        <taxon>Remersonia</taxon>
    </lineage>
</organism>
<feature type="compositionally biased region" description="Low complexity" evidence="1">
    <location>
        <begin position="639"/>
        <end position="651"/>
    </location>
</feature>
<keyword evidence="3" id="KW-1185">Reference proteome</keyword>
<feature type="region of interest" description="Disordered" evidence="1">
    <location>
        <begin position="283"/>
        <end position="361"/>
    </location>
</feature>
<accession>A0ABR4DJW9</accession>
<sequence>MDRPSSPLKKKKTPNAANGLNGPTKPSPSSRPSSSSSSSLDNHAAAHQAKLARRRPGLVSRLFNLVARLLTWYSIITILFRCPPSLDACNDESPRICRPYFHVRNAVAPYLEPYYDAYAAPYADIVRPYYVAVDESLVSPAWAYTKQHASPHLQQLQAVVRTRWDTSVQPHVDQYYALAKVWYDETLAPHVAHAAAAAQPYYVTARANVVHVYHGAVVPAYRFAHPHLVDGYRAASAFARDTLVPTAVWAWDKTYAFLNGTVGPHIRAVYTENVEPQLVKIGKRLGRYNNSPTKKTVPKPPRPSQAPANGAAGAADSTTSFSKPVVSAPASPSSPSSPSATPTSPIPPPEVDEKLEQEDPHRREAREIIAADLRDWQERYSKAADEGLAEIDDRVQDIAKRMIRREARVTGRDLLARLQTAAASRLADLRVAIRDIVATVAEGSATPDEGRDAIVAAVRGAGMAVKERAQAVRAWREGYDAEMQAAVTSAAETHFAILENIRDLALQKIGMKWAWMDGVTYKDWAKYHLLKSRFDEWKGDLEKHVVSHPSLEAAQLEAANIEEEAMETAAATAKELARLKQVAQWKLAAGDASEEFDSEVTRKAAEAAAEEKKKPVAHDGPAVEDEPTAEQKPLESTVASSEPAAASSPSSEDTKSKLPAAADDAKPAQAGSDTPAAGTPEAVKPVEADPPKESTPPAADKPAEPTPLSDPTDPSVALDAAPDLASTQILDAPVLAVVESGTEEPQAETKEGGEPEPADAKASHAEKPAAGQKKPLDNPEAAPGPEPADSAGDDKAPLWKDHL</sequence>
<proteinExistence type="predicted"/>
<dbReference type="PANTHER" id="PTHR23242">
    <property type="entry name" value="TRANSCRIPTION FACTOR HOXA13"/>
    <property type="match status" value="1"/>
</dbReference>
<feature type="compositionally biased region" description="Basic and acidic residues" evidence="1">
    <location>
        <begin position="599"/>
        <end position="617"/>
    </location>
</feature>
<name>A0ABR4DJW9_9PEZI</name>
<dbReference type="Proteomes" id="UP001600064">
    <property type="component" value="Unassembled WGS sequence"/>
</dbReference>
<protein>
    <recommendedName>
        <fullName evidence="4">Transcription factor hoxa13</fullName>
    </recommendedName>
</protein>
<dbReference type="EMBL" id="JAZGUE010000002">
    <property type="protein sequence ID" value="KAL2270592.1"/>
    <property type="molecule type" value="Genomic_DNA"/>
</dbReference>